<dbReference type="EMBL" id="JASBNA010000050">
    <property type="protein sequence ID" value="KAK7680352.1"/>
    <property type="molecule type" value="Genomic_DNA"/>
</dbReference>
<protein>
    <submittedName>
        <fullName evidence="2">Uncharacterized protein</fullName>
    </submittedName>
</protein>
<reference evidence="2 3" key="1">
    <citation type="submission" date="2022-09" db="EMBL/GenBank/DDBJ databases">
        <authorList>
            <person name="Palmer J.M."/>
        </authorList>
    </citation>
    <scope>NUCLEOTIDE SEQUENCE [LARGE SCALE GENOMIC DNA]</scope>
    <source>
        <strain evidence="2 3">DSM 7382</strain>
    </source>
</reference>
<sequence>MNREFLGGKRLDDDVPDTTGQGKIKIPSEPLSGIMAPAIIRDDPWTNTLHWMTLPPYDSVGSDEPVTRVPYDQILKGRFCIFDCLFLVLLFLSFRIQI</sequence>
<gene>
    <name evidence="2" type="ORF">QCA50_016592</name>
</gene>
<feature type="compositionally biased region" description="Basic and acidic residues" evidence="1">
    <location>
        <begin position="1"/>
        <end position="13"/>
    </location>
</feature>
<accession>A0AAW0FST2</accession>
<feature type="region of interest" description="Disordered" evidence="1">
    <location>
        <begin position="1"/>
        <end position="24"/>
    </location>
</feature>
<evidence type="ECO:0000256" key="1">
    <source>
        <dbReference type="SAM" id="MobiDB-lite"/>
    </source>
</evidence>
<organism evidence="2 3">
    <name type="scientific">Cerrena zonata</name>
    <dbReference type="NCBI Taxonomy" id="2478898"/>
    <lineage>
        <taxon>Eukaryota</taxon>
        <taxon>Fungi</taxon>
        <taxon>Dikarya</taxon>
        <taxon>Basidiomycota</taxon>
        <taxon>Agaricomycotina</taxon>
        <taxon>Agaricomycetes</taxon>
        <taxon>Polyporales</taxon>
        <taxon>Cerrenaceae</taxon>
        <taxon>Cerrena</taxon>
    </lineage>
</organism>
<evidence type="ECO:0000313" key="3">
    <source>
        <dbReference type="Proteomes" id="UP001385951"/>
    </source>
</evidence>
<comment type="caution">
    <text evidence="2">The sequence shown here is derived from an EMBL/GenBank/DDBJ whole genome shotgun (WGS) entry which is preliminary data.</text>
</comment>
<proteinExistence type="predicted"/>
<dbReference type="Proteomes" id="UP001385951">
    <property type="component" value="Unassembled WGS sequence"/>
</dbReference>
<name>A0AAW0FST2_9APHY</name>
<dbReference type="AlphaFoldDB" id="A0AAW0FST2"/>
<evidence type="ECO:0000313" key="2">
    <source>
        <dbReference type="EMBL" id="KAK7680352.1"/>
    </source>
</evidence>
<keyword evidence="3" id="KW-1185">Reference proteome</keyword>